<organism evidence="3 4">
    <name type="scientific">Rhododendron simsii</name>
    <name type="common">Sims's rhododendron</name>
    <dbReference type="NCBI Taxonomy" id="118357"/>
    <lineage>
        <taxon>Eukaryota</taxon>
        <taxon>Viridiplantae</taxon>
        <taxon>Streptophyta</taxon>
        <taxon>Embryophyta</taxon>
        <taxon>Tracheophyta</taxon>
        <taxon>Spermatophyta</taxon>
        <taxon>Magnoliopsida</taxon>
        <taxon>eudicotyledons</taxon>
        <taxon>Gunneridae</taxon>
        <taxon>Pentapetalae</taxon>
        <taxon>asterids</taxon>
        <taxon>Ericales</taxon>
        <taxon>Ericaceae</taxon>
        <taxon>Ericoideae</taxon>
        <taxon>Rhodoreae</taxon>
        <taxon>Rhododendron</taxon>
    </lineage>
</organism>
<gene>
    <name evidence="3" type="ORF">RHSIM_Rhsim04G0047800</name>
</gene>
<feature type="coiled-coil region" evidence="1">
    <location>
        <begin position="451"/>
        <end position="523"/>
    </location>
</feature>
<evidence type="ECO:0000256" key="1">
    <source>
        <dbReference type="SAM" id="Coils"/>
    </source>
</evidence>
<dbReference type="EMBL" id="WJXA01000004">
    <property type="protein sequence ID" value="KAF7145277.1"/>
    <property type="molecule type" value="Genomic_DNA"/>
</dbReference>
<comment type="caution">
    <text evidence="3">The sequence shown here is derived from an EMBL/GenBank/DDBJ whole genome shotgun (WGS) entry which is preliminary data.</text>
</comment>
<protein>
    <submittedName>
        <fullName evidence="3">Uncharacterized protein</fullName>
    </submittedName>
</protein>
<evidence type="ECO:0000313" key="4">
    <source>
        <dbReference type="Proteomes" id="UP000626092"/>
    </source>
</evidence>
<evidence type="ECO:0000256" key="2">
    <source>
        <dbReference type="SAM" id="MobiDB-lite"/>
    </source>
</evidence>
<feature type="region of interest" description="Disordered" evidence="2">
    <location>
        <begin position="81"/>
        <end position="181"/>
    </location>
</feature>
<dbReference type="Proteomes" id="UP000626092">
    <property type="component" value="Unassembled WGS sequence"/>
</dbReference>
<keyword evidence="4" id="KW-1185">Reference proteome</keyword>
<dbReference type="OrthoDB" id="1751651at2759"/>
<feature type="region of interest" description="Disordered" evidence="2">
    <location>
        <begin position="283"/>
        <end position="352"/>
    </location>
</feature>
<feature type="compositionally biased region" description="Low complexity" evidence="2">
    <location>
        <begin position="138"/>
        <end position="156"/>
    </location>
</feature>
<feature type="compositionally biased region" description="Basic and acidic residues" evidence="2">
    <location>
        <begin position="320"/>
        <end position="333"/>
    </location>
</feature>
<sequence>MFIPNCPLFQSKLSGHPRPSPSAWKPQTVVPITQSPAIILPSWEVAVPYLTSRKVHVDLPRRESGAKGAASLDKGYRSFNESSSNFPQFSGPPAIPGIHIPLQSDDNMWRGIQPDQEISPRQSTGTDSDPEVLAERMAAGAQAGTSTSSGGPPNTSVVGGANEPPRPPRNVDTIPPPPSGLGPMPYSHFYGDGRGGFTKQFRRKYSIPDDVLVERVTADRIPFGEDFIVLPLFTITEDCSAPNNGLLITGRWSNLIALLRCADRDAPTLLDYEPTYAGFAHRKDKSKMAQDLSTSGLPERKEQTDPIPSSQPEQQKQPRARAEKSQSSRRRESGSTAEAEDERAAKKAKAAANVEILSSGPAEEDPANPAPAPFMPDFECSDGHVITAEDSLEENPFLAMTLLKGLALPKDMENLPTGKAQNMAELCLLLAKAGQCASKAFGDMDILLESKRSLRIDIQAKRKEADQLAKQIDSLEAKVAESDGVRQERDRLLLQIKNAEEENNRLRKKKQQMVEELPKLLEDAGDAGYNEAGEYYQQQVQNLVTKAFKEGELKGIKDTHHSSFLRGYQVGLDYAEVPAADHRREPPVVPPLEQLEVVQEEQPKQPTDTQLDSSIPADA</sequence>
<reference evidence="3" key="1">
    <citation type="submission" date="2019-11" db="EMBL/GenBank/DDBJ databases">
        <authorList>
            <person name="Liu Y."/>
            <person name="Hou J."/>
            <person name="Li T.-Q."/>
            <person name="Guan C.-H."/>
            <person name="Wu X."/>
            <person name="Wu H.-Z."/>
            <person name="Ling F."/>
            <person name="Zhang R."/>
            <person name="Shi X.-G."/>
            <person name="Ren J.-P."/>
            <person name="Chen E.-F."/>
            <person name="Sun J.-M."/>
        </authorList>
    </citation>
    <scope>NUCLEOTIDE SEQUENCE</scope>
    <source>
        <strain evidence="3">Adult_tree_wgs_1</strain>
        <tissue evidence="3">Leaves</tissue>
    </source>
</reference>
<feature type="region of interest" description="Disordered" evidence="2">
    <location>
        <begin position="578"/>
        <end position="619"/>
    </location>
</feature>
<evidence type="ECO:0000313" key="3">
    <source>
        <dbReference type="EMBL" id="KAF7145277.1"/>
    </source>
</evidence>
<dbReference type="AlphaFoldDB" id="A0A834H2U3"/>
<feature type="compositionally biased region" description="Polar residues" evidence="2">
    <location>
        <begin position="306"/>
        <end position="317"/>
    </location>
</feature>
<feature type="compositionally biased region" description="Pro residues" evidence="2">
    <location>
        <begin position="164"/>
        <end position="180"/>
    </location>
</feature>
<accession>A0A834H2U3</accession>
<keyword evidence="1" id="KW-0175">Coiled coil</keyword>
<proteinExistence type="predicted"/>
<name>A0A834H2U3_RHOSS</name>